<reference evidence="3" key="1">
    <citation type="submission" date="2020-10" db="EMBL/GenBank/DDBJ databases">
        <title>Taxonomic study of unclassified bacteria belonging to the class Ktedonobacteria.</title>
        <authorList>
            <person name="Yabe S."/>
            <person name="Wang C.M."/>
            <person name="Zheng Y."/>
            <person name="Sakai Y."/>
            <person name="Cavaletti L."/>
            <person name="Monciardini P."/>
            <person name="Donadio S."/>
        </authorList>
    </citation>
    <scope>NUCLEOTIDE SEQUENCE</scope>
    <source>
        <strain evidence="3">ID150040</strain>
    </source>
</reference>
<dbReference type="InterPro" id="IPR049237">
    <property type="entry name" value="DUF2264_C"/>
</dbReference>
<dbReference type="Pfam" id="PF10022">
    <property type="entry name" value="DUF2264"/>
    <property type="match status" value="1"/>
</dbReference>
<keyword evidence="4" id="KW-1185">Reference proteome</keyword>
<organism evidence="3 4">
    <name type="scientific">Reticulibacter mediterranei</name>
    <dbReference type="NCBI Taxonomy" id="2778369"/>
    <lineage>
        <taxon>Bacteria</taxon>
        <taxon>Bacillati</taxon>
        <taxon>Chloroflexota</taxon>
        <taxon>Ktedonobacteria</taxon>
        <taxon>Ktedonobacterales</taxon>
        <taxon>Reticulibacteraceae</taxon>
        <taxon>Reticulibacter</taxon>
    </lineage>
</organism>
<dbReference type="PANTHER" id="PTHR35339">
    <property type="entry name" value="LINALOOL DEHYDRATASE_ISOMERASE DOMAIN-CONTAINING PROTEIN"/>
    <property type="match status" value="1"/>
</dbReference>
<feature type="domain" description="DUF2264" evidence="1">
    <location>
        <begin position="12"/>
        <end position="354"/>
    </location>
</feature>
<dbReference type="RefSeq" id="WP_220207602.1">
    <property type="nucleotide sequence ID" value="NZ_BNJK01000001.1"/>
</dbReference>
<sequence length="603" mass="67662">MLHPLVDNPLRTRADIQEAVRALFAPLVDCFSHGHARVTIGQTGTHYATRYAELEGFARPLWGIAPLLAGGGSFEHLNLYHLGLANGCDPHHPEYWGQPRDYGQALVEMAPIGLALALAPRYFWEPLHPTTKQELARWLSTINEVKVGDNNWLLFRVMANIGLATVGVPYAQEALQAALELHETFYLGEGWYADGPTMQRDYYNTFVMHLIGLIYARFAAQSDPERAQRYKAWAGEFAHDFQHWFAADGAALPFGRSLTYKFAQGSLWGALAFADVEALPWGVMKGLALRHLRWWARQPMFQNDGTLSIGYAYPNLNIAETYNAPGSPYWAFTFFLPLALPETHPFWQAQEEPLPDLPTIQPQKHPHMLLCRTPGHVFALSSGQHDMGVRHGEAKYAKFAYSTSSGFSVPGASYGLAAGAYDSMLALSDDGQHFRVREVPLEARLEGEMLYSRWSPWPGTVEIETWLLPRLPWHIRIHRLRTSIKLYSAEGGFALNRTEPAQPAQYANSQEQPGAALAIYPAGWSGIRDLQGQRQGKVVVADPNTNLLHPRTVIPTLLGEHEPGEYWLVCAVASETDMTSCDEQWQQPPSIREREQQILARYP</sequence>
<dbReference type="InterPro" id="IPR016624">
    <property type="entry name" value="UCP014753"/>
</dbReference>
<accession>A0A8J3N3D1</accession>
<feature type="domain" description="DUF2264" evidence="2">
    <location>
        <begin position="358"/>
        <end position="591"/>
    </location>
</feature>
<name>A0A8J3N3D1_9CHLR</name>
<dbReference type="PIRSF" id="PIRSF014753">
    <property type="entry name" value="UCP014753"/>
    <property type="match status" value="1"/>
</dbReference>
<comment type="caution">
    <text evidence="3">The sequence shown here is derived from an EMBL/GenBank/DDBJ whole genome shotgun (WGS) entry which is preliminary data.</text>
</comment>
<dbReference type="PANTHER" id="PTHR35339:SF4">
    <property type="entry name" value="LINALOOL DEHYDRATASE_ISOMERASE DOMAIN-CONTAINING PROTEIN"/>
    <property type="match status" value="1"/>
</dbReference>
<dbReference type="AlphaFoldDB" id="A0A8J3N3D1"/>
<evidence type="ECO:0000259" key="1">
    <source>
        <dbReference type="Pfam" id="PF10022"/>
    </source>
</evidence>
<gene>
    <name evidence="3" type="ORF">KSF_070620</name>
</gene>
<evidence type="ECO:0008006" key="5">
    <source>
        <dbReference type="Google" id="ProtNLM"/>
    </source>
</evidence>
<proteinExistence type="predicted"/>
<evidence type="ECO:0000259" key="2">
    <source>
        <dbReference type="Pfam" id="PF20938"/>
    </source>
</evidence>
<dbReference type="EMBL" id="BNJK01000001">
    <property type="protein sequence ID" value="GHO97014.1"/>
    <property type="molecule type" value="Genomic_DNA"/>
</dbReference>
<dbReference type="InterPro" id="IPR049349">
    <property type="entry name" value="DUF2264_N"/>
</dbReference>
<protein>
    <recommendedName>
        <fullName evidence="5">DUF2264 domain-containing protein</fullName>
    </recommendedName>
</protein>
<dbReference type="Pfam" id="PF20938">
    <property type="entry name" value="DUF2264_C"/>
    <property type="match status" value="1"/>
</dbReference>
<evidence type="ECO:0000313" key="4">
    <source>
        <dbReference type="Proteomes" id="UP000597444"/>
    </source>
</evidence>
<dbReference type="Proteomes" id="UP000597444">
    <property type="component" value="Unassembled WGS sequence"/>
</dbReference>
<evidence type="ECO:0000313" key="3">
    <source>
        <dbReference type="EMBL" id="GHO97014.1"/>
    </source>
</evidence>